<dbReference type="CDD" id="cd16417">
    <property type="entry name" value="HAD_PGPase"/>
    <property type="match status" value="1"/>
</dbReference>
<dbReference type="Gene3D" id="1.10.150.240">
    <property type="entry name" value="Putative phosphatase, domain 2"/>
    <property type="match status" value="1"/>
</dbReference>
<dbReference type="AlphaFoldDB" id="A0A381UQS3"/>
<dbReference type="InterPro" id="IPR037512">
    <property type="entry name" value="PGPase_prok"/>
</dbReference>
<accession>A0A381UQS3</accession>
<dbReference type="GO" id="GO:0046872">
    <property type="term" value="F:metal ion binding"/>
    <property type="evidence" value="ECO:0007669"/>
    <property type="project" value="UniProtKB-KW"/>
</dbReference>
<evidence type="ECO:0000256" key="4">
    <source>
        <dbReference type="ARBA" id="ARBA00006171"/>
    </source>
</evidence>
<organism evidence="10">
    <name type="scientific">marine metagenome</name>
    <dbReference type="NCBI Taxonomy" id="408172"/>
    <lineage>
        <taxon>unclassified sequences</taxon>
        <taxon>metagenomes</taxon>
        <taxon>ecological metagenomes</taxon>
    </lineage>
</organism>
<dbReference type="HAMAP" id="MF_00495">
    <property type="entry name" value="GPH_hydrolase_bact"/>
    <property type="match status" value="1"/>
</dbReference>
<evidence type="ECO:0000256" key="9">
    <source>
        <dbReference type="ARBA" id="ARBA00023277"/>
    </source>
</evidence>
<dbReference type="SFLD" id="SFLDG01129">
    <property type="entry name" value="C1.5:_HAD__Beta-PGM__Phosphata"/>
    <property type="match status" value="1"/>
</dbReference>
<dbReference type="GO" id="GO:0006281">
    <property type="term" value="P:DNA repair"/>
    <property type="evidence" value="ECO:0007669"/>
    <property type="project" value="TreeGrafter"/>
</dbReference>
<evidence type="ECO:0000256" key="3">
    <source>
        <dbReference type="ARBA" id="ARBA00004818"/>
    </source>
</evidence>
<dbReference type="GO" id="GO:0005829">
    <property type="term" value="C:cytosol"/>
    <property type="evidence" value="ECO:0007669"/>
    <property type="project" value="TreeGrafter"/>
</dbReference>
<dbReference type="InterPro" id="IPR036412">
    <property type="entry name" value="HAD-like_sf"/>
</dbReference>
<reference evidence="10" key="1">
    <citation type="submission" date="2018-05" db="EMBL/GenBank/DDBJ databases">
        <authorList>
            <person name="Lanie J.A."/>
            <person name="Ng W.-L."/>
            <person name="Kazmierczak K.M."/>
            <person name="Andrzejewski T.M."/>
            <person name="Davidsen T.M."/>
            <person name="Wayne K.J."/>
            <person name="Tettelin H."/>
            <person name="Glass J.I."/>
            <person name="Rusch D."/>
            <person name="Podicherti R."/>
            <person name="Tsui H.-C.T."/>
            <person name="Winkler M.E."/>
        </authorList>
    </citation>
    <scope>NUCLEOTIDE SEQUENCE</scope>
</reference>
<keyword evidence="6" id="KW-0479">Metal-binding</keyword>
<comment type="pathway">
    <text evidence="3">Organic acid metabolism; glycolate biosynthesis; glycolate from 2-phosphoglycolate: step 1/1.</text>
</comment>
<dbReference type="SFLD" id="SFLDS00003">
    <property type="entry name" value="Haloacid_Dehalogenase"/>
    <property type="match status" value="1"/>
</dbReference>
<dbReference type="EC" id="3.1.3.18" evidence="5"/>
<dbReference type="PANTHER" id="PTHR43434:SF1">
    <property type="entry name" value="PHOSPHOGLYCOLATE PHOSPHATASE"/>
    <property type="match status" value="1"/>
</dbReference>
<dbReference type="EMBL" id="UINC01006939">
    <property type="protein sequence ID" value="SVA30522.1"/>
    <property type="molecule type" value="Genomic_DNA"/>
</dbReference>
<dbReference type="NCBIfam" id="NF009695">
    <property type="entry name" value="PRK13222.1-2"/>
    <property type="match status" value="1"/>
</dbReference>
<dbReference type="NCBIfam" id="TIGR01509">
    <property type="entry name" value="HAD-SF-IA-v3"/>
    <property type="match status" value="1"/>
</dbReference>
<dbReference type="GO" id="GO:0005975">
    <property type="term" value="P:carbohydrate metabolic process"/>
    <property type="evidence" value="ECO:0007669"/>
    <property type="project" value="InterPro"/>
</dbReference>
<evidence type="ECO:0000256" key="2">
    <source>
        <dbReference type="ARBA" id="ARBA00001946"/>
    </source>
</evidence>
<dbReference type="PANTHER" id="PTHR43434">
    <property type="entry name" value="PHOSPHOGLYCOLATE PHOSPHATASE"/>
    <property type="match status" value="1"/>
</dbReference>
<dbReference type="InterPro" id="IPR023214">
    <property type="entry name" value="HAD_sf"/>
</dbReference>
<keyword evidence="9" id="KW-0119">Carbohydrate metabolism</keyword>
<dbReference type="PRINTS" id="PR00413">
    <property type="entry name" value="HADHALOGNASE"/>
</dbReference>
<evidence type="ECO:0000256" key="8">
    <source>
        <dbReference type="ARBA" id="ARBA00022842"/>
    </source>
</evidence>
<dbReference type="GO" id="GO:0046295">
    <property type="term" value="P:glycolate biosynthetic process"/>
    <property type="evidence" value="ECO:0007669"/>
    <property type="project" value="UniProtKB-UniPathway"/>
</dbReference>
<keyword evidence="8" id="KW-0460">Magnesium</keyword>
<sequence length="239" mass="25577">MTSTATDRTVLPRQWPLRINGLLFDLDGTLADTVPDLTTATNQMLCALDRAPVTADQIRAWVGDGARRLVARALAVDRIMSSETTEVDAAYRLFGDYYARSVCVDSVLYPGVTGVLRSFQQNGLAMACVTNKPRAFTTPLLEQLGLSRFFGVVVCGDDLLVRKPAPEPLLDAARRLAVPATDCALVGDSVNDIRAARAAGMPVFWAGYGYGESQVPAQLNPDAVLDSIAELNGMVTIGG</sequence>
<gene>
    <name evidence="10" type="ORF">METZ01_LOCUS83376</name>
</gene>
<evidence type="ECO:0000256" key="1">
    <source>
        <dbReference type="ARBA" id="ARBA00000830"/>
    </source>
</evidence>
<dbReference type="Gene3D" id="3.40.50.1000">
    <property type="entry name" value="HAD superfamily/HAD-like"/>
    <property type="match status" value="1"/>
</dbReference>
<evidence type="ECO:0000256" key="6">
    <source>
        <dbReference type="ARBA" id="ARBA00022723"/>
    </source>
</evidence>
<dbReference type="NCBIfam" id="TIGR01449">
    <property type="entry name" value="PGP_bact"/>
    <property type="match status" value="1"/>
</dbReference>
<comment type="similarity">
    <text evidence="4">Belongs to the HAD-like hydrolase superfamily. CbbY/CbbZ/Gph/YieH family.</text>
</comment>
<dbReference type="GO" id="GO:0008967">
    <property type="term" value="F:phosphoglycolate phosphatase activity"/>
    <property type="evidence" value="ECO:0007669"/>
    <property type="project" value="UniProtKB-EC"/>
</dbReference>
<dbReference type="InterPro" id="IPR023198">
    <property type="entry name" value="PGP-like_dom2"/>
</dbReference>
<dbReference type="FunFam" id="3.40.50.1000:FF:000022">
    <property type="entry name" value="Phosphoglycolate phosphatase"/>
    <property type="match status" value="1"/>
</dbReference>
<evidence type="ECO:0000256" key="7">
    <source>
        <dbReference type="ARBA" id="ARBA00022801"/>
    </source>
</evidence>
<proteinExistence type="inferred from homology"/>
<comment type="catalytic activity">
    <reaction evidence="1">
        <text>2-phosphoglycolate + H2O = glycolate + phosphate</text>
        <dbReference type="Rhea" id="RHEA:14369"/>
        <dbReference type="ChEBI" id="CHEBI:15377"/>
        <dbReference type="ChEBI" id="CHEBI:29805"/>
        <dbReference type="ChEBI" id="CHEBI:43474"/>
        <dbReference type="ChEBI" id="CHEBI:58033"/>
        <dbReference type="EC" id="3.1.3.18"/>
    </reaction>
</comment>
<comment type="cofactor">
    <cofactor evidence="2">
        <name>Mg(2+)</name>
        <dbReference type="ChEBI" id="CHEBI:18420"/>
    </cofactor>
</comment>
<dbReference type="SUPFAM" id="SSF56784">
    <property type="entry name" value="HAD-like"/>
    <property type="match status" value="1"/>
</dbReference>
<dbReference type="UniPathway" id="UPA00865">
    <property type="reaction ID" value="UER00834"/>
</dbReference>
<evidence type="ECO:0000313" key="10">
    <source>
        <dbReference type="EMBL" id="SVA30522.1"/>
    </source>
</evidence>
<dbReference type="Pfam" id="PF00702">
    <property type="entry name" value="Hydrolase"/>
    <property type="match status" value="1"/>
</dbReference>
<dbReference type="InterPro" id="IPR006439">
    <property type="entry name" value="HAD-SF_hydro_IA"/>
</dbReference>
<dbReference type="NCBIfam" id="TIGR01549">
    <property type="entry name" value="HAD-SF-IA-v1"/>
    <property type="match status" value="1"/>
</dbReference>
<name>A0A381UQS3_9ZZZZ</name>
<evidence type="ECO:0000256" key="5">
    <source>
        <dbReference type="ARBA" id="ARBA00013078"/>
    </source>
</evidence>
<keyword evidence="7" id="KW-0378">Hydrolase</keyword>
<dbReference type="SFLD" id="SFLDG01135">
    <property type="entry name" value="C1.5.6:_HAD__Beta-PGM__Phospha"/>
    <property type="match status" value="1"/>
</dbReference>
<dbReference type="InterPro" id="IPR050155">
    <property type="entry name" value="HAD-like_hydrolase_sf"/>
</dbReference>
<protein>
    <recommendedName>
        <fullName evidence="5">phosphoglycolate phosphatase</fullName>
        <ecNumber evidence="5">3.1.3.18</ecNumber>
    </recommendedName>
</protein>